<protein>
    <submittedName>
        <fullName evidence="9">MFS transporter</fullName>
    </submittedName>
</protein>
<evidence type="ECO:0000256" key="7">
    <source>
        <dbReference type="SAM" id="Phobius"/>
    </source>
</evidence>
<feature type="transmembrane region" description="Helical" evidence="7">
    <location>
        <begin position="259"/>
        <end position="278"/>
    </location>
</feature>
<evidence type="ECO:0000256" key="2">
    <source>
        <dbReference type="ARBA" id="ARBA00022475"/>
    </source>
</evidence>
<evidence type="ECO:0000256" key="1">
    <source>
        <dbReference type="ARBA" id="ARBA00004651"/>
    </source>
</evidence>
<dbReference type="EMBL" id="BMSL01000011">
    <property type="protein sequence ID" value="GGS45760.1"/>
    <property type="molecule type" value="Genomic_DNA"/>
</dbReference>
<feature type="transmembrane region" description="Helical" evidence="7">
    <location>
        <begin position="124"/>
        <end position="145"/>
    </location>
</feature>
<dbReference type="InterPro" id="IPR036259">
    <property type="entry name" value="MFS_trans_sf"/>
</dbReference>
<sequence>MRHIPDKITSPPGRGPARRAAGPRGPRATAVLALGTFAVGTDAYVVAGFLPSMARSLHVSQGAAGQSATAFAVAYAVLSPVLATAAARLPRRTLLVVALLVLAGANLGTALAPDFGSLMACRVLAAAGAAAFTPTAGAAAAALVPAGRRARALAVVVGGLTVATALGVPLGNLAERTVGWRTGLALIAALCAVCAAAVRAVLPALPGAPRVALRVRLAAVRRPGVAGVLPLTAVGMAAGFGLYAYAVPLMRALGAGSSAQTWLLSLYGLGALAGSLGAGAAADRFGPVRVLTVGYLALTGTLAALAAAVAADVDRLAVSAVLLAAWGAATWFQTPAQQVRLIAAAPGETAVVIGLNASALYVGIAAGTGLGGLLLPHGVLVPLLCCAVLAALCPPYLALTARRRVRPTP</sequence>
<feature type="transmembrane region" description="Helical" evidence="7">
    <location>
        <begin position="70"/>
        <end position="87"/>
    </location>
</feature>
<dbReference type="AlphaFoldDB" id="A0A918GMN1"/>
<keyword evidence="4 7" id="KW-1133">Transmembrane helix</keyword>
<dbReference type="SUPFAM" id="SSF103473">
    <property type="entry name" value="MFS general substrate transporter"/>
    <property type="match status" value="1"/>
</dbReference>
<feature type="region of interest" description="Disordered" evidence="6">
    <location>
        <begin position="1"/>
        <end position="24"/>
    </location>
</feature>
<feature type="transmembrane region" description="Helical" evidence="7">
    <location>
        <begin position="290"/>
        <end position="310"/>
    </location>
</feature>
<evidence type="ECO:0000313" key="10">
    <source>
        <dbReference type="Proteomes" id="UP000653493"/>
    </source>
</evidence>
<dbReference type="PANTHER" id="PTHR43124">
    <property type="entry name" value="PURINE EFFLUX PUMP PBUE"/>
    <property type="match status" value="1"/>
</dbReference>
<feature type="transmembrane region" description="Helical" evidence="7">
    <location>
        <begin position="94"/>
        <end position="112"/>
    </location>
</feature>
<proteinExistence type="predicted"/>
<dbReference type="Proteomes" id="UP000653493">
    <property type="component" value="Unassembled WGS sequence"/>
</dbReference>
<dbReference type="InterPro" id="IPR050189">
    <property type="entry name" value="MFS_Efflux_Transporters"/>
</dbReference>
<feature type="transmembrane region" description="Helical" evidence="7">
    <location>
        <begin position="353"/>
        <end position="373"/>
    </location>
</feature>
<name>A0A918GMN1_STRGD</name>
<feature type="transmembrane region" description="Helical" evidence="7">
    <location>
        <begin position="183"/>
        <end position="202"/>
    </location>
</feature>
<keyword evidence="3 7" id="KW-0812">Transmembrane</keyword>
<comment type="subcellular location">
    <subcellularLocation>
        <location evidence="1">Cell membrane</location>
        <topology evidence="1">Multi-pass membrane protein</topology>
    </subcellularLocation>
</comment>
<dbReference type="GO" id="GO:0022857">
    <property type="term" value="F:transmembrane transporter activity"/>
    <property type="evidence" value="ECO:0007669"/>
    <property type="project" value="InterPro"/>
</dbReference>
<dbReference type="Pfam" id="PF07690">
    <property type="entry name" value="MFS_1"/>
    <property type="match status" value="2"/>
</dbReference>
<evidence type="ECO:0000256" key="3">
    <source>
        <dbReference type="ARBA" id="ARBA00022692"/>
    </source>
</evidence>
<dbReference type="PANTHER" id="PTHR43124:SF10">
    <property type="entry name" value="PURINE EFFLUX PUMP PBUE"/>
    <property type="match status" value="1"/>
</dbReference>
<dbReference type="Gene3D" id="1.20.1250.20">
    <property type="entry name" value="MFS general substrate transporter like domains"/>
    <property type="match status" value="2"/>
</dbReference>
<keyword evidence="5 7" id="KW-0472">Membrane</keyword>
<feature type="transmembrane region" description="Helical" evidence="7">
    <location>
        <begin position="379"/>
        <end position="399"/>
    </location>
</feature>
<dbReference type="InterPro" id="IPR020846">
    <property type="entry name" value="MFS_dom"/>
</dbReference>
<dbReference type="InterPro" id="IPR011701">
    <property type="entry name" value="MFS"/>
</dbReference>
<gene>
    <name evidence="9" type="primary">araJ</name>
    <name evidence="9" type="ORF">GCM10010238_39330</name>
</gene>
<reference evidence="9" key="2">
    <citation type="submission" date="2020-09" db="EMBL/GenBank/DDBJ databases">
        <authorList>
            <person name="Sun Q."/>
            <person name="Ohkuma M."/>
        </authorList>
    </citation>
    <scope>NUCLEOTIDE SEQUENCE</scope>
    <source>
        <strain evidence="9">JCM 4234</strain>
    </source>
</reference>
<evidence type="ECO:0000259" key="8">
    <source>
        <dbReference type="PROSITE" id="PS50850"/>
    </source>
</evidence>
<feature type="transmembrane region" description="Helical" evidence="7">
    <location>
        <begin position="316"/>
        <end position="332"/>
    </location>
</feature>
<organism evidence="9 10">
    <name type="scientific">Streptomyces griseoviridis</name>
    <dbReference type="NCBI Taxonomy" id="45398"/>
    <lineage>
        <taxon>Bacteria</taxon>
        <taxon>Bacillati</taxon>
        <taxon>Actinomycetota</taxon>
        <taxon>Actinomycetes</taxon>
        <taxon>Kitasatosporales</taxon>
        <taxon>Streptomycetaceae</taxon>
        <taxon>Streptomyces</taxon>
    </lineage>
</organism>
<keyword evidence="10" id="KW-1185">Reference proteome</keyword>
<comment type="caution">
    <text evidence="9">The sequence shown here is derived from an EMBL/GenBank/DDBJ whole genome shotgun (WGS) entry which is preliminary data.</text>
</comment>
<evidence type="ECO:0000256" key="5">
    <source>
        <dbReference type="ARBA" id="ARBA00023136"/>
    </source>
</evidence>
<dbReference type="PROSITE" id="PS50850">
    <property type="entry name" value="MFS"/>
    <property type="match status" value="1"/>
</dbReference>
<evidence type="ECO:0000313" key="9">
    <source>
        <dbReference type="EMBL" id="GGS45760.1"/>
    </source>
</evidence>
<feature type="transmembrane region" description="Helical" evidence="7">
    <location>
        <begin position="28"/>
        <end position="50"/>
    </location>
</feature>
<evidence type="ECO:0000256" key="6">
    <source>
        <dbReference type="SAM" id="MobiDB-lite"/>
    </source>
</evidence>
<accession>A0A918GMN1</accession>
<feature type="transmembrane region" description="Helical" evidence="7">
    <location>
        <begin position="223"/>
        <end position="247"/>
    </location>
</feature>
<evidence type="ECO:0000256" key="4">
    <source>
        <dbReference type="ARBA" id="ARBA00022989"/>
    </source>
</evidence>
<reference evidence="9" key="1">
    <citation type="journal article" date="2014" name="Int. J. Syst. Evol. Microbiol.">
        <title>Complete genome sequence of Corynebacterium casei LMG S-19264T (=DSM 44701T), isolated from a smear-ripened cheese.</title>
        <authorList>
            <consortium name="US DOE Joint Genome Institute (JGI-PGF)"/>
            <person name="Walter F."/>
            <person name="Albersmeier A."/>
            <person name="Kalinowski J."/>
            <person name="Ruckert C."/>
        </authorList>
    </citation>
    <scope>NUCLEOTIDE SEQUENCE</scope>
    <source>
        <strain evidence="9">JCM 4234</strain>
    </source>
</reference>
<keyword evidence="2" id="KW-1003">Cell membrane</keyword>
<dbReference type="GO" id="GO:0005886">
    <property type="term" value="C:plasma membrane"/>
    <property type="evidence" value="ECO:0007669"/>
    <property type="project" value="UniProtKB-SubCell"/>
</dbReference>
<feature type="domain" description="Major facilitator superfamily (MFS) profile" evidence="8">
    <location>
        <begin position="28"/>
        <end position="402"/>
    </location>
</feature>
<feature type="transmembrane region" description="Helical" evidence="7">
    <location>
        <begin position="152"/>
        <end position="171"/>
    </location>
</feature>